<dbReference type="InterPro" id="IPR005135">
    <property type="entry name" value="Endo/exonuclease/phosphatase"/>
</dbReference>
<gene>
    <name evidence="2" type="ORF">EDC90_1003174</name>
</gene>
<organism evidence="2 3">
    <name type="scientific">Martelella mediterranea</name>
    <dbReference type="NCBI Taxonomy" id="293089"/>
    <lineage>
        <taxon>Bacteria</taxon>
        <taxon>Pseudomonadati</taxon>
        <taxon>Pseudomonadota</taxon>
        <taxon>Alphaproteobacteria</taxon>
        <taxon>Hyphomicrobiales</taxon>
        <taxon>Aurantimonadaceae</taxon>
        <taxon>Martelella</taxon>
    </lineage>
</organism>
<keyword evidence="2" id="KW-0255">Endonuclease</keyword>
<keyword evidence="2" id="KW-0540">Nuclease</keyword>
<dbReference type="InterPro" id="IPR051916">
    <property type="entry name" value="GPI-anchor_lipid_remodeler"/>
</dbReference>
<dbReference type="GO" id="GO:0016020">
    <property type="term" value="C:membrane"/>
    <property type="evidence" value="ECO:0007669"/>
    <property type="project" value="GOC"/>
</dbReference>
<evidence type="ECO:0000313" key="2">
    <source>
        <dbReference type="EMBL" id="TCT43163.1"/>
    </source>
</evidence>
<dbReference type="RefSeq" id="WP_132308647.1">
    <property type="nucleotide sequence ID" value="NZ_SMAR01000003.1"/>
</dbReference>
<keyword evidence="2" id="KW-0269">Exonuclease</keyword>
<dbReference type="Proteomes" id="UP000295097">
    <property type="component" value="Unassembled WGS sequence"/>
</dbReference>
<sequence length="283" mass="30892">MKPPKSPLANAFLRSLRENGKRPDAAVRLEGDGLRVATYNVHKCVGVDGKFDPDRVFEVIREVESDLIALQEADTRFGERTGLLDLHRLEAETGLVAVPVHASERAHGWHGNVLLFRDGAVRDIHREQLPGLEPRGALLTEIALNSGLSLQVVAVHLGLLRWARRQQADHILSLLGRREDQPTLIMGDMNEWRLGQGSALTRFEQAFGALPPARASFPARWPVLALDRIIANREDLVVDLAAHDSPLARVASDHLPLTALLNPAALIAGGDTPEGLAAEEPDA</sequence>
<feature type="domain" description="Endonuclease/exonuclease/phosphatase" evidence="1">
    <location>
        <begin position="37"/>
        <end position="254"/>
    </location>
</feature>
<name>A0A4R3P4J2_9HYPH</name>
<keyword evidence="2" id="KW-0378">Hydrolase</keyword>
<dbReference type="EMBL" id="SMAR01000003">
    <property type="protein sequence ID" value="TCT43163.1"/>
    <property type="molecule type" value="Genomic_DNA"/>
</dbReference>
<proteinExistence type="predicted"/>
<evidence type="ECO:0000313" key="3">
    <source>
        <dbReference type="Proteomes" id="UP000295097"/>
    </source>
</evidence>
<dbReference type="OrthoDB" id="9813425at2"/>
<protein>
    <submittedName>
        <fullName evidence="2">Endonuclease/exonuclease/phosphatase family metal-dependent hydrolase</fullName>
    </submittedName>
</protein>
<dbReference type="GO" id="GO:0004527">
    <property type="term" value="F:exonuclease activity"/>
    <property type="evidence" value="ECO:0007669"/>
    <property type="project" value="UniProtKB-KW"/>
</dbReference>
<evidence type="ECO:0000259" key="1">
    <source>
        <dbReference type="Pfam" id="PF03372"/>
    </source>
</evidence>
<dbReference type="Gene3D" id="3.60.10.10">
    <property type="entry name" value="Endonuclease/exonuclease/phosphatase"/>
    <property type="match status" value="1"/>
</dbReference>
<dbReference type="PANTHER" id="PTHR14859:SF15">
    <property type="entry name" value="ENDONUCLEASE_EXONUCLEASE_PHOSPHATASE DOMAIN-CONTAINING PROTEIN"/>
    <property type="match status" value="1"/>
</dbReference>
<dbReference type="GO" id="GO:0006506">
    <property type="term" value="P:GPI anchor biosynthetic process"/>
    <property type="evidence" value="ECO:0007669"/>
    <property type="project" value="TreeGrafter"/>
</dbReference>
<reference evidence="2 3" key="1">
    <citation type="submission" date="2019-03" db="EMBL/GenBank/DDBJ databases">
        <title>Freshwater and sediment microbial communities from various areas in North America, analyzing microbe dynamics in response to fracking.</title>
        <authorList>
            <person name="Lamendella R."/>
        </authorList>
    </citation>
    <scope>NUCLEOTIDE SEQUENCE [LARGE SCALE GENOMIC DNA]</scope>
    <source>
        <strain evidence="2 3">175.2</strain>
    </source>
</reference>
<dbReference type="GO" id="GO:0004519">
    <property type="term" value="F:endonuclease activity"/>
    <property type="evidence" value="ECO:0007669"/>
    <property type="project" value="UniProtKB-KW"/>
</dbReference>
<accession>A0A4R3P4J2</accession>
<dbReference type="SUPFAM" id="SSF56219">
    <property type="entry name" value="DNase I-like"/>
    <property type="match status" value="1"/>
</dbReference>
<comment type="caution">
    <text evidence="2">The sequence shown here is derived from an EMBL/GenBank/DDBJ whole genome shotgun (WGS) entry which is preliminary data.</text>
</comment>
<dbReference type="InterPro" id="IPR036691">
    <property type="entry name" value="Endo/exonu/phosph_ase_sf"/>
</dbReference>
<dbReference type="AlphaFoldDB" id="A0A4R3P4J2"/>
<dbReference type="PANTHER" id="PTHR14859">
    <property type="entry name" value="CALCOFLUOR WHITE HYPERSENSITIVE PROTEIN PRECURSOR"/>
    <property type="match status" value="1"/>
</dbReference>
<dbReference type="Pfam" id="PF03372">
    <property type="entry name" value="Exo_endo_phos"/>
    <property type="match status" value="1"/>
</dbReference>
<keyword evidence="3" id="KW-1185">Reference proteome</keyword>